<keyword evidence="4" id="KW-1185">Reference proteome</keyword>
<reference evidence="3 4" key="1">
    <citation type="submission" date="2016-09" db="EMBL/GenBank/DDBJ databases">
        <title>Extensive genetic diversity and differential bi-allelic expression allows diatom success in the polar Southern Ocean.</title>
        <authorList>
            <consortium name="DOE Joint Genome Institute"/>
            <person name="Mock T."/>
            <person name="Otillar R.P."/>
            <person name="Strauss J."/>
            <person name="Dupont C."/>
            <person name="Frickenhaus S."/>
            <person name="Maumus F."/>
            <person name="Mcmullan M."/>
            <person name="Sanges R."/>
            <person name="Schmutz J."/>
            <person name="Toseland A."/>
            <person name="Valas R."/>
            <person name="Veluchamy A."/>
            <person name="Ward B.J."/>
            <person name="Allen A."/>
            <person name="Barry K."/>
            <person name="Falciatore A."/>
            <person name="Ferrante M."/>
            <person name="Fortunato A.E."/>
            <person name="Gloeckner G."/>
            <person name="Gruber A."/>
            <person name="Hipkin R."/>
            <person name="Janech M."/>
            <person name="Kroth P."/>
            <person name="Leese F."/>
            <person name="Lindquist E."/>
            <person name="Lyon B.R."/>
            <person name="Martin J."/>
            <person name="Mayer C."/>
            <person name="Parker M."/>
            <person name="Quesneville H."/>
            <person name="Raymond J."/>
            <person name="Uhlig C."/>
            <person name="Valentin K.U."/>
            <person name="Worden A.Z."/>
            <person name="Armbrust E.V."/>
            <person name="Bowler C."/>
            <person name="Green B."/>
            <person name="Moulton V."/>
            <person name="Van Oosterhout C."/>
            <person name="Grigoriev I."/>
        </authorList>
    </citation>
    <scope>NUCLEOTIDE SEQUENCE [LARGE SCALE GENOMIC DNA]</scope>
    <source>
        <strain evidence="3 4">CCMP1102</strain>
    </source>
</reference>
<organism evidence="3 4">
    <name type="scientific">Fragilariopsis cylindrus CCMP1102</name>
    <dbReference type="NCBI Taxonomy" id="635003"/>
    <lineage>
        <taxon>Eukaryota</taxon>
        <taxon>Sar</taxon>
        <taxon>Stramenopiles</taxon>
        <taxon>Ochrophyta</taxon>
        <taxon>Bacillariophyta</taxon>
        <taxon>Bacillariophyceae</taxon>
        <taxon>Bacillariophycidae</taxon>
        <taxon>Bacillariales</taxon>
        <taxon>Bacillariaceae</taxon>
        <taxon>Fragilariopsis</taxon>
    </lineage>
</organism>
<evidence type="ECO:0000313" key="3">
    <source>
        <dbReference type="EMBL" id="OEU06210.1"/>
    </source>
</evidence>
<evidence type="ECO:0000256" key="2">
    <source>
        <dbReference type="SAM" id="Phobius"/>
    </source>
</evidence>
<proteinExistence type="predicted"/>
<evidence type="ECO:0000313" key="4">
    <source>
        <dbReference type="Proteomes" id="UP000095751"/>
    </source>
</evidence>
<keyword evidence="2" id="KW-0812">Transmembrane</keyword>
<dbReference type="Proteomes" id="UP000095751">
    <property type="component" value="Unassembled WGS sequence"/>
</dbReference>
<dbReference type="InParanoid" id="A0A1E7EJX6"/>
<sequence>MISNDTDNDKDVQHVSASTCDEDEDEDEDGDEDIVMKLKFSGIIFWFFSLVLCGGIILAPGIVTAALASEIPHLIPSSMPSIVHSSSLFFSVLFRSLQFPFQFSVPKYVEMK</sequence>
<dbReference type="KEGG" id="fcy:FRACYDRAFT_255708"/>
<evidence type="ECO:0000256" key="1">
    <source>
        <dbReference type="SAM" id="MobiDB-lite"/>
    </source>
</evidence>
<protein>
    <submittedName>
        <fullName evidence="3">Uncharacterized protein</fullName>
    </submittedName>
</protein>
<accession>A0A1E7EJX6</accession>
<keyword evidence="2" id="KW-1133">Transmembrane helix</keyword>
<gene>
    <name evidence="3" type="ORF">FRACYDRAFT_255708</name>
</gene>
<keyword evidence="2" id="KW-0472">Membrane</keyword>
<feature type="transmembrane region" description="Helical" evidence="2">
    <location>
        <begin position="43"/>
        <end position="68"/>
    </location>
</feature>
<dbReference type="AlphaFoldDB" id="A0A1E7EJX6"/>
<name>A0A1E7EJX6_9STRA</name>
<feature type="region of interest" description="Disordered" evidence="1">
    <location>
        <begin position="1"/>
        <end position="29"/>
    </location>
</feature>
<dbReference type="EMBL" id="KV784420">
    <property type="protein sequence ID" value="OEU06210.1"/>
    <property type="molecule type" value="Genomic_DNA"/>
</dbReference>
<feature type="compositionally biased region" description="Acidic residues" evidence="1">
    <location>
        <begin position="20"/>
        <end position="29"/>
    </location>
</feature>